<gene>
    <name evidence="1" type="ORF">B0T24DRAFT_152734</name>
</gene>
<proteinExistence type="predicted"/>
<accession>A0AAE0ND66</accession>
<protein>
    <submittedName>
        <fullName evidence="1">Uncharacterized protein</fullName>
    </submittedName>
</protein>
<keyword evidence="2" id="KW-1185">Reference proteome</keyword>
<organism evidence="1 2">
    <name type="scientific">Lasiosphaeria ovina</name>
    <dbReference type="NCBI Taxonomy" id="92902"/>
    <lineage>
        <taxon>Eukaryota</taxon>
        <taxon>Fungi</taxon>
        <taxon>Dikarya</taxon>
        <taxon>Ascomycota</taxon>
        <taxon>Pezizomycotina</taxon>
        <taxon>Sordariomycetes</taxon>
        <taxon>Sordariomycetidae</taxon>
        <taxon>Sordariales</taxon>
        <taxon>Lasiosphaeriaceae</taxon>
        <taxon>Lasiosphaeria</taxon>
    </lineage>
</organism>
<dbReference type="EMBL" id="JAULSN010000002">
    <property type="protein sequence ID" value="KAK3379361.1"/>
    <property type="molecule type" value="Genomic_DNA"/>
</dbReference>
<name>A0AAE0ND66_9PEZI</name>
<reference evidence="1" key="1">
    <citation type="journal article" date="2023" name="Mol. Phylogenet. Evol.">
        <title>Genome-scale phylogeny and comparative genomics of the fungal order Sordariales.</title>
        <authorList>
            <person name="Hensen N."/>
            <person name="Bonometti L."/>
            <person name="Westerberg I."/>
            <person name="Brannstrom I.O."/>
            <person name="Guillou S."/>
            <person name="Cros-Aarteil S."/>
            <person name="Calhoun S."/>
            <person name="Haridas S."/>
            <person name="Kuo A."/>
            <person name="Mondo S."/>
            <person name="Pangilinan J."/>
            <person name="Riley R."/>
            <person name="LaButti K."/>
            <person name="Andreopoulos B."/>
            <person name="Lipzen A."/>
            <person name="Chen C."/>
            <person name="Yan M."/>
            <person name="Daum C."/>
            <person name="Ng V."/>
            <person name="Clum A."/>
            <person name="Steindorff A."/>
            <person name="Ohm R.A."/>
            <person name="Martin F."/>
            <person name="Silar P."/>
            <person name="Natvig D.O."/>
            <person name="Lalanne C."/>
            <person name="Gautier V."/>
            <person name="Ament-Velasquez S.L."/>
            <person name="Kruys A."/>
            <person name="Hutchinson M.I."/>
            <person name="Powell A.J."/>
            <person name="Barry K."/>
            <person name="Miller A.N."/>
            <person name="Grigoriev I.V."/>
            <person name="Debuchy R."/>
            <person name="Gladieux P."/>
            <person name="Hiltunen Thoren M."/>
            <person name="Johannesson H."/>
        </authorList>
    </citation>
    <scope>NUCLEOTIDE SEQUENCE</scope>
    <source>
        <strain evidence="1">CBS 958.72</strain>
    </source>
</reference>
<comment type="caution">
    <text evidence="1">The sequence shown here is derived from an EMBL/GenBank/DDBJ whole genome shotgun (WGS) entry which is preliminary data.</text>
</comment>
<dbReference type="Proteomes" id="UP001287356">
    <property type="component" value="Unassembled WGS sequence"/>
</dbReference>
<sequence>MPAWVLSLSRYKNGLGIPLPHEHLVLSPIKLLHLSSHKTKPSTIFPTPPSCRQPITIAQGVELMTNLVSAVAVPASRRFFAFTTAARIHSTWSSMSTASPSSRTWGPYGTSLGMFKLCCLVQDTDMTLSIAVATLVESDKSRFYLIYGVMPADPLTHPSSKVAEGNGLFPTIYDIYMSAFTYKVGTACFPMMLLALQPWDRVTKEDQLATSRFYK</sequence>
<reference evidence="1" key="2">
    <citation type="submission" date="2023-06" db="EMBL/GenBank/DDBJ databases">
        <authorList>
            <consortium name="Lawrence Berkeley National Laboratory"/>
            <person name="Haridas S."/>
            <person name="Hensen N."/>
            <person name="Bonometti L."/>
            <person name="Westerberg I."/>
            <person name="Brannstrom I.O."/>
            <person name="Guillou S."/>
            <person name="Cros-Aarteil S."/>
            <person name="Calhoun S."/>
            <person name="Kuo A."/>
            <person name="Mondo S."/>
            <person name="Pangilinan J."/>
            <person name="Riley R."/>
            <person name="Labutti K."/>
            <person name="Andreopoulos B."/>
            <person name="Lipzen A."/>
            <person name="Chen C."/>
            <person name="Yanf M."/>
            <person name="Daum C."/>
            <person name="Ng V."/>
            <person name="Clum A."/>
            <person name="Steindorff A."/>
            <person name="Ohm R."/>
            <person name="Martin F."/>
            <person name="Silar P."/>
            <person name="Natvig D."/>
            <person name="Lalanne C."/>
            <person name="Gautier V."/>
            <person name="Ament-Velasquez S.L."/>
            <person name="Kruys A."/>
            <person name="Hutchinson M.I."/>
            <person name="Powell A.J."/>
            <person name="Barry K."/>
            <person name="Miller A.N."/>
            <person name="Grigoriev I.V."/>
            <person name="Debuchy R."/>
            <person name="Gladieux P."/>
            <person name="Thoren M.H."/>
            <person name="Johannesson H."/>
        </authorList>
    </citation>
    <scope>NUCLEOTIDE SEQUENCE</scope>
    <source>
        <strain evidence="1">CBS 958.72</strain>
    </source>
</reference>
<dbReference type="AlphaFoldDB" id="A0AAE0ND66"/>
<evidence type="ECO:0000313" key="2">
    <source>
        <dbReference type="Proteomes" id="UP001287356"/>
    </source>
</evidence>
<evidence type="ECO:0000313" key="1">
    <source>
        <dbReference type="EMBL" id="KAK3379361.1"/>
    </source>
</evidence>